<evidence type="ECO:0000256" key="5">
    <source>
        <dbReference type="ARBA" id="ARBA00022801"/>
    </source>
</evidence>
<keyword evidence="2" id="KW-0645">Protease</keyword>
<dbReference type="PANTHER" id="PTHR47466">
    <property type="match status" value="1"/>
</dbReference>
<evidence type="ECO:0000256" key="6">
    <source>
        <dbReference type="ARBA" id="ARBA00022833"/>
    </source>
</evidence>
<reference evidence="11 12" key="1">
    <citation type="journal article" date="2018" name="Evol. Lett.">
        <title>Horizontal gene cluster transfer increased hallucinogenic mushroom diversity.</title>
        <authorList>
            <person name="Reynolds H.T."/>
            <person name="Vijayakumar V."/>
            <person name="Gluck-Thaler E."/>
            <person name="Korotkin H.B."/>
            <person name="Matheny P.B."/>
            <person name="Slot J.C."/>
        </authorList>
    </citation>
    <scope>NUCLEOTIDE SEQUENCE [LARGE SCALE GENOMIC DNA]</scope>
    <source>
        <strain evidence="11 12">2629</strain>
    </source>
</reference>
<evidence type="ECO:0000256" key="7">
    <source>
        <dbReference type="ARBA" id="ARBA00023049"/>
    </source>
</evidence>
<evidence type="ECO:0000313" key="11">
    <source>
        <dbReference type="EMBL" id="PPQ99682.1"/>
    </source>
</evidence>
<sequence length="296" mass="32834">MFRPLLVALFCIAQLSIGAVASFNGSRCGIITPGHSELLKIEKDFDTRRKALRNDQRLKYARLPVYFHIVSEDETREGGNVPDEMIQQQVDVLNQDYIDSGVSFYLDGVTRTVNPDWYRKAYYGNQQNVDMVSSLRVGGPEALNIYTVGFVEPPPNSPQLLGYATFPWEYQGQPEIDGVVMQPETMPSGTLTPYNEGKTATHEVGHWVGLLHTFQTDDDSDNKCEHGNGDFVADTPLQKGATSGCPTGRDSCPDDAGLDPIHNYMDYSDDACLTEFTTGQVDRFLDQIATYRGVAA</sequence>
<keyword evidence="3" id="KW-0479">Metal-binding</keyword>
<name>A0A409Y989_9AGAR</name>
<organism evidence="11 12">
    <name type="scientific">Panaeolus cyanescens</name>
    <dbReference type="NCBI Taxonomy" id="181874"/>
    <lineage>
        <taxon>Eukaryota</taxon>
        <taxon>Fungi</taxon>
        <taxon>Dikarya</taxon>
        <taxon>Basidiomycota</taxon>
        <taxon>Agaricomycotina</taxon>
        <taxon>Agaricomycetes</taxon>
        <taxon>Agaricomycetidae</taxon>
        <taxon>Agaricales</taxon>
        <taxon>Agaricineae</taxon>
        <taxon>Galeropsidaceae</taxon>
        <taxon>Panaeolus</taxon>
    </lineage>
</organism>
<dbReference type="GO" id="GO:0006508">
    <property type="term" value="P:proteolysis"/>
    <property type="evidence" value="ECO:0007669"/>
    <property type="project" value="UniProtKB-KW"/>
</dbReference>
<comment type="caution">
    <text evidence="11">The sequence shown here is derived from an EMBL/GenBank/DDBJ whole genome shotgun (WGS) entry which is preliminary data.</text>
</comment>
<dbReference type="EMBL" id="NHTK01001349">
    <property type="protein sequence ID" value="PPQ99682.1"/>
    <property type="molecule type" value="Genomic_DNA"/>
</dbReference>
<dbReference type="GO" id="GO:0008237">
    <property type="term" value="F:metallopeptidase activity"/>
    <property type="evidence" value="ECO:0007669"/>
    <property type="project" value="UniProtKB-KW"/>
</dbReference>
<protein>
    <recommendedName>
        <fullName evidence="10">Peptidase M43 pregnancy-associated plasma-A domain-containing protein</fullName>
    </recommendedName>
</protein>
<evidence type="ECO:0000256" key="1">
    <source>
        <dbReference type="ARBA" id="ARBA00008721"/>
    </source>
</evidence>
<evidence type="ECO:0000256" key="4">
    <source>
        <dbReference type="ARBA" id="ARBA00022729"/>
    </source>
</evidence>
<dbReference type="PANTHER" id="PTHR47466:SF1">
    <property type="entry name" value="METALLOPROTEASE MEP1 (AFU_ORTHOLOGUE AFUA_1G07730)-RELATED"/>
    <property type="match status" value="1"/>
</dbReference>
<evidence type="ECO:0000256" key="2">
    <source>
        <dbReference type="ARBA" id="ARBA00022670"/>
    </source>
</evidence>
<proteinExistence type="inferred from homology"/>
<evidence type="ECO:0000259" key="10">
    <source>
        <dbReference type="Pfam" id="PF05572"/>
    </source>
</evidence>
<comment type="similarity">
    <text evidence="1">Belongs to the peptidase M43B family.</text>
</comment>
<feature type="chain" id="PRO_5019015384" description="Peptidase M43 pregnancy-associated plasma-A domain-containing protein" evidence="9">
    <location>
        <begin position="22"/>
        <end position="296"/>
    </location>
</feature>
<dbReference type="SUPFAM" id="SSF55486">
    <property type="entry name" value="Metalloproteases ('zincins'), catalytic domain"/>
    <property type="match status" value="1"/>
</dbReference>
<keyword evidence="6" id="KW-0862">Zinc</keyword>
<evidence type="ECO:0000256" key="3">
    <source>
        <dbReference type="ARBA" id="ARBA00022723"/>
    </source>
</evidence>
<keyword evidence="7" id="KW-0482">Metalloprotease</keyword>
<dbReference type="InParanoid" id="A0A409Y989"/>
<keyword evidence="5" id="KW-0378">Hydrolase</keyword>
<feature type="domain" description="Peptidase M43 pregnancy-associated plasma-A" evidence="10">
    <location>
        <begin position="163"/>
        <end position="287"/>
    </location>
</feature>
<dbReference type="GO" id="GO:0046872">
    <property type="term" value="F:metal ion binding"/>
    <property type="evidence" value="ECO:0007669"/>
    <property type="project" value="UniProtKB-KW"/>
</dbReference>
<keyword evidence="8" id="KW-1015">Disulfide bond</keyword>
<dbReference type="Pfam" id="PF05572">
    <property type="entry name" value="Peptidase_M43"/>
    <property type="match status" value="1"/>
</dbReference>
<accession>A0A409Y989</accession>
<keyword evidence="12" id="KW-1185">Reference proteome</keyword>
<feature type="signal peptide" evidence="9">
    <location>
        <begin position="1"/>
        <end position="21"/>
    </location>
</feature>
<keyword evidence="4 9" id="KW-0732">Signal</keyword>
<dbReference type="CDD" id="cd04275">
    <property type="entry name" value="ZnMc_pappalysin_like"/>
    <property type="match status" value="1"/>
</dbReference>
<dbReference type="InterPro" id="IPR008754">
    <property type="entry name" value="Peptidase_M43"/>
</dbReference>
<evidence type="ECO:0000313" key="12">
    <source>
        <dbReference type="Proteomes" id="UP000284842"/>
    </source>
</evidence>
<dbReference type="Proteomes" id="UP000284842">
    <property type="component" value="Unassembled WGS sequence"/>
</dbReference>
<gene>
    <name evidence="11" type="ORF">CVT24_009754</name>
</gene>
<evidence type="ECO:0000256" key="8">
    <source>
        <dbReference type="ARBA" id="ARBA00023157"/>
    </source>
</evidence>
<evidence type="ECO:0000256" key="9">
    <source>
        <dbReference type="SAM" id="SignalP"/>
    </source>
</evidence>
<dbReference type="InterPro" id="IPR024079">
    <property type="entry name" value="MetalloPept_cat_dom_sf"/>
</dbReference>
<dbReference type="OrthoDB" id="536211at2759"/>
<dbReference type="AlphaFoldDB" id="A0A409Y989"/>
<dbReference type="Gene3D" id="3.40.390.10">
    <property type="entry name" value="Collagenase (Catalytic Domain)"/>
    <property type="match status" value="1"/>
</dbReference>